<dbReference type="InterPro" id="IPR038989">
    <property type="entry name" value="UbiJ"/>
</dbReference>
<dbReference type="PANTHER" id="PTHR38693">
    <property type="entry name" value="UBIQUINONE BIOSYNTHESIS PROTEIN UBIJ"/>
    <property type="match status" value="1"/>
</dbReference>
<proteinExistence type="predicted"/>
<dbReference type="EMBL" id="BMIY01000007">
    <property type="protein sequence ID" value="GFZ76034.1"/>
    <property type="molecule type" value="Genomic_DNA"/>
</dbReference>
<dbReference type="Proteomes" id="UP000627715">
    <property type="component" value="Unassembled WGS sequence"/>
</dbReference>
<reference evidence="2" key="1">
    <citation type="journal article" date="2014" name="Int. J. Syst. Evol. Microbiol.">
        <title>Complete genome sequence of Corynebacterium casei LMG S-19264T (=DSM 44701T), isolated from a smear-ripened cheese.</title>
        <authorList>
            <consortium name="US DOE Joint Genome Institute (JGI-PGF)"/>
            <person name="Walter F."/>
            <person name="Albersmeier A."/>
            <person name="Kalinowski J."/>
            <person name="Ruckert C."/>
        </authorList>
    </citation>
    <scope>NUCLEOTIDE SEQUENCE</scope>
    <source>
        <strain evidence="2">CGMCC 1.15425</strain>
    </source>
</reference>
<sequence>MGLLSFTLLRPINLLLAQFLSRDPAIIQKLHNACGDYTLQLEVHNTSTVALSLDADRLQILSHKPDSADTVLSGNVTALLGLLFHPEPASALYDPGLDVRGDVHRLHAFYGVLRQLDLDWRDFFDHPAVEALSIVSAPFSQGLKQVQRHGPANMREYFRDESGLFPARDAFRQQQEQLTALRLRLDRLEARTQHMLHKHVTN</sequence>
<dbReference type="InterPro" id="IPR003033">
    <property type="entry name" value="SCP2_sterol-bd_dom"/>
</dbReference>
<evidence type="ECO:0000259" key="1">
    <source>
        <dbReference type="Pfam" id="PF02036"/>
    </source>
</evidence>
<name>A0A916QJL4_9GAMM</name>
<dbReference type="Pfam" id="PF02036">
    <property type="entry name" value="SCP2"/>
    <property type="match status" value="1"/>
</dbReference>
<gene>
    <name evidence="2" type="ORF">GCM10011403_18610</name>
</gene>
<accession>A0A916QJL4</accession>
<protein>
    <recommendedName>
        <fullName evidence="1">SCP2 domain-containing protein</fullName>
    </recommendedName>
</protein>
<feature type="domain" description="SCP2" evidence="1">
    <location>
        <begin position="18"/>
        <end position="113"/>
    </location>
</feature>
<organism evidence="2 3">
    <name type="scientific">Pseudohongiella nitratireducens</name>
    <dbReference type="NCBI Taxonomy" id="1768907"/>
    <lineage>
        <taxon>Bacteria</taxon>
        <taxon>Pseudomonadati</taxon>
        <taxon>Pseudomonadota</taxon>
        <taxon>Gammaproteobacteria</taxon>
        <taxon>Pseudomonadales</taxon>
        <taxon>Pseudohongiellaceae</taxon>
        <taxon>Pseudohongiella</taxon>
    </lineage>
</organism>
<dbReference type="GO" id="GO:0006744">
    <property type="term" value="P:ubiquinone biosynthetic process"/>
    <property type="evidence" value="ECO:0007669"/>
    <property type="project" value="InterPro"/>
</dbReference>
<dbReference type="PANTHER" id="PTHR38693:SF1">
    <property type="entry name" value="UBIQUINONE BIOSYNTHESIS ACCESSORY FACTOR UBIJ"/>
    <property type="match status" value="1"/>
</dbReference>
<evidence type="ECO:0000313" key="2">
    <source>
        <dbReference type="EMBL" id="GFZ76034.1"/>
    </source>
</evidence>
<dbReference type="RefSeq" id="WP_068810908.1">
    <property type="nucleotide sequence ID" value="NZ_BMIY01000007.1"/>
</dbReference>
<keyword evidence="3" id="KW-1185">Reference proteome</keyword>
<dbReference type="AlphaFoldDB" id="A0A916QJL4"/>
<comment type="caution">
    <text evidence="2">The sequence shown here is derived from an EMBL/GenBank/DDBJ whole genome shotgun (WGS) entry which is preliminary data.</text>
</comment>
<evidence type="ECO:0000313" key="3">
    <source>
        <dbReference type="Proteomes" id="UP000627715"/>
    </source>
</evidence>
<reference evidence="2" key="2">
    <citation type="submission" date="2020-09" db="EMBL/GenBank/DDBJ databases">
        <authorList>
            <person name="Sun Q."/>
            <person name="Zhou Y."/>
        </authorList>
    </citation>
    <scope>NUCLEOTIDE SEQUENCE</scope>
    <source>
        <strain evidence="2">CGMCC 1.15425</strain>
    </source>
</reference>